<dbReference type="InterPro" id="IPR008258">
    <property type="entry name" value="Transglycosylase_SLT_dom_1"/>
</dbReference>
<name>A0A2U7NLU2_9CAUD</name>
<dbReference type="EMBL" id="KY971610">
    <property type="protein sequence ID" value="ASD52048.1"/>
    <property type="molecule type" value="Genomic_DNA"/>
</dbReference>
<sequence>MKKICLLLLISSLLSPAYSKEHFSDVQKDNLHYAYAYGEQFTKDGKQKNHLTNDKKGLGFIMAAIAWQESSAGINTVGKKGHKAYGMFQNYLPTVKARYKQIGINLPDQFIVNMLNGPRENSATWAYIELSYWLDIHKGNMRKALSSYNAGWNIKAGSKYAQDVLEKAYYLKNNWE</sequence>
<gene>
    <name evidence="2" type="ORF">PspYZU05_96</name>
</gene>
<evidence type="ECO:0000259" key="1">
    <source>
        <dbReference type="Pfam" id="PF01464"/>
    </source>
</evidence>
<dbReference type="InterPro" id="IPR023346">
    <property type="entry name" value="Lysozyme-like_dom_sf"/>
</dbReference>
<dbReference type="Gene3D" id="1.10.530.10">
    <property type="match status" value="1"/>
</dbReference>
<dbReference type="Pfam" id="PF01464">
    <property type="entry name" value="SLT"/>
    <property type="match status" value="1"/>
</dbReference>
<reference evidence="2 3" key="1">
    <citation type="submission" date="2017-04" db="EMBL/GenBank/DDBJ databases">
        <title>Isolation of lytic bacteriophages infecting Pseudomonas strains for biocontrol of fish and shrimp spoilage during chilled storage.</title>
        <authorList>
            <person name="Yang Z."/>
            <person name="Tao X."/>
            <person name="Gao L."/>
            <person name="Rao S."/>
        </authorList>
    </citation>
    <scope>NUCLEOTIDE SEQUENCE [LARGE SCALE GENOMIC DNA]</scope>
</reference>
<evidence type="ECO:0000313" key="2">
    <source>
        <dbReference type="EMBL" id="ASD52048.1"/>
    </source>
</evidence>
<proteinExistence type="predicted"/>
<dbReference type="Proteomes" id="UP000247773">
    <property type="component" value="Genome"/>
</dbReference>
<dbReference type="SUPFAM" id="SSF53955">
    <property type="entry name" value="Lysozyme-like"/>
    <property type="match status" value="1"/>
</dbReference>
<organism evidence="2 3">
    <name type="scientific">Pseudomonas phage PspYZU05</name>
    <dbReference type="NCBI Taxonomy" id="1983556"/>
    <lineage>
        <taxon>Viruses</taxon>
        <taxon>Duplodnaviria</taxon>
        <taxon>Heunggongvirae</taxon>
        <taxon>Uroviricota</taxon>
        <taxon>Caudoviricetes</taxon>
        <taxon>Pantevenvirales</taxon>
        <taxon>Straboviridae</taxon>
        <taxon>Jiangsuvirus</taxon>
        <taxon>Jiangsuvirus pspyzu05</taxon>
    </lineage>
</organism>
<feature type="domain" description="Transglycosylase SLT" evidence="1">
    <location>
        <begin position="61"/>
        <end position="156"/>
    </location>
</feature>
<evidence type="ECO:0000313" key="3">
    <source>
        <dbReference type="Proteomes" id="UP000247773"/>
    </source>
</evidence>
<accession>A0A2U7NLU2</accession>
<keyword evidence="3" id="KW-1185">Reference proteome</keyword>
<protein>
    <recommendedName>
        <fullName evidence="1">Transglycosylase SLT domain-containing protein</fullName>
    </recommendedName>
</protein>